<accession>A0A5C6QMU1</accession>
<gene>
    <name evidence="2" type="ORF">ESZ36_08180</name>
</gene>
<dbReference type="Proteomes" id="UP000321822">
    <property type="component" value="Unassembled WGS sequence"/>
</dbReference>
<sequence length="748" mass="85484">MMSFDEIADATGSRESNDATFISLETMAPATVIPIRVSETEVIVSGRASGTKKSSFKKLSIPAGYENLHIMRNVILYLQSADFLSKSLTTRYNEVRSQEKFFEFIAEQTQYLKDGVPLNVYEEYLRYRKKQTKKGFYGEMLHIVEPTKWLLKQKNHALLPVFTTDFMSYLVFAPDLPPPNDTPTQSLVDLFGARNCPYNDSDMIKALRLECCFINEKLGAMRSGLLQDKVLQQWVDKLKTNNLLNHKFSSYYQPSLTINTKHISSKINADKYQIIQDAYNHLYKVILEQENPLTIEWLLQHELPVAPDLDSETAKIAWAKRFFDKEKGRIVTFQINLKKVQIVSLNALTFRFLNRPSDIETFSIQCLLAADSIQRGGLDQHALVDFSITDKSLQLGYGKGRRNTTSATAIYSRKNIVHNTLKNHHELMSEAQSFTPNSEQGDTLVYNWKAIGKGQISSGYTELNSFMSLLLDRKTQLNAQFSEEVGDEGKPFLWLLERLVKQNNKNRLEQNEYAKKNRSRKKRGLNELKFKTKHSKIALSPAAISMSRKRMDDSTHIYQKGSEPTSDADSYGSAETRAELTAHSKETKANVYNDRSNSPQKIESMRRFGAQVGEQYEKEALKISEYIKSAKVVDMQQVRKILDISNSKDEFEEMLESLDLDTEIWGGINHQGQTLIVTTKITAALITGYIAHIKKELHSVRLDSEKKASKWRINLAYLSEMLEQFPSHLQQAGKDMLAEFDIPYPSLL</sequence>
<keyword evidence="3" id="KW-1185">Reference proteome</keyword>
<evidence type="ECO:0000313" key="2">
    <source>
        <dbReference type="EMBL" id="TWX69900.1"/>
    </source>
</evidence>
<comment type="caution">
    <text evidence="2">The sequence shown here is derived from an EMBL/GenBank/DDBJ whole genome shotgun (WGS) entry which is preliminary data.</text>
</comment>
<proteinExistence type="predicted"/>
<dbReference type="OrthoDB" id="7052261at2"/>
<organism evidence="2 3">
    <name type="scientific">Colwellia demingiae</name>
    <dbReference type="NCBI Taxonomy" id="89401"/>
    <lineage>
        <taxon>Bacteria</taxon>
        <taxon>Pseudomonadati</taxon>
        <taxon>Pseudomonadota</taxon>
        <taxon>Gammaproteobacteria</taxon>
        <taxon>Alteromonadales</taxon>
        <taxon>Colwelliaceae</taxon>
        <taxon>Colwellia</taxon>
    </lineage>
</organism>
<evidence type="ECO:0000256" key="1">
    <source>
        <dbReference type="SAM" id="MobiDB-lite"/>
    </source>
</evidence>
<dbReference type="RefSeq" id="WP_146786077.1">
    <property type="nucleotide sequence ID" value="NZ_VOLT01000003.1"/>
</dbReference>
<feature type="region of interest" description="Disordered" evidence="1">
    <location>
        <begin position="550"/>
        <end position="577"/>
    </location>
</feature>
<reference evidence="2 3" key="1">
    <citation type="submission" date="2019-07" db="EMBL/GenBank/DDBJ databases">
        <title>Genomes of sea-ice associated Colwellia species.</title>
        <authorList>
            <person name="Bowman J.P."/>
        </authorList>
    </citation>
    <scope>NUCLEOTIDE SEQUENCE [LARGE SCALE GENOMIC DNA]</scope>
    <source>
        <strain evidence="2 3">ACAM 459</strain>
    </source>
</reference>
<dbReference type="EMBL" id="VOLT01000003">
    <property type="protein sequence ID" value="TWX69900.1"/>
    <property type="molecule type" value="Genomic_DNA"/>
</dbReference>
<protein>
    <submittedName>
        <fullName evidence="2">Uncharacterized protein</fullName>
    </submittedName>
</protein>
<name>A0A5C6QMU1_9GAMM</name>
<dbReference type="AlphaFoldDB" id="A0A5C6QMU1"/>
<evidence type="ECO:0000313" key="3">
    <source>
        <dbReference type="Proteomes" id="UP000321822"/>
    </source>
</evidence>
<feature type="region of interest" description="Disordered" evidence="1">
    <location>
        <begin position="583"/>
        <end position="602"/>
    </location>
</feature>